<evidence type="ECO:0000313" key="9">
    <source>
        <dbReference type="EnsemblMetazoa" id="KAF7492673.1"/>
    </source>
</evidence>
<keyword evidence="3" id="KW-0507">mRNA processing</keyword>
<dbReference type="GO" id="GO:0036396">
    <property type="term" value="C:RNA N6-methyladenosine methyltransferase complex"/>
    <property type="evidence" value="ECO:0007669"/>
    <property type="project" value="TreeGrafter"/>
</dbReference>
<feature type="compositionally biased region" description="Polar residues" evidence="6">
    <location>
        <begin position="2347"/>
        <end position="2366"/>
    </location>
</feature>
<feature type="region of interest" description="Disordered" evidence="6">
    <location>
        <begin position="2345"/>
        <end position="2395"/>
    </location>
</feature>
<feature type="compositionally biased region" description="Polar residues" evidence="6">
    <location>
        <begin position="418"/>
        <end position="431"/>
    </location>
</feature>
<feature type="compositionally biased region" description="Basic residues" evidence="6">
    <location>
        <begin position="2367"/>
        <end position="2377"/>
    </location>
</feature>
<keyword evidence="4" id="KW-0508">mRNA splicing</keyword>
<evidence type="ECO:0000256" key="1">
    <source>
        <dbReference type="ARBA" id="ARBA00004123"/>
    </source>
</evidence>
<feature type="compositionally biased region" description="Polar residues" evidence="6">
    <location>
        <begin position="708"/>
        <end position="719"/>
    </location>
</feature>
<feature type="region of interest" description="Disordered" evidence="6">
    <location>
        <begin position="258"/>
        <end position="497"/>
    </location>
</feature>
<dbReference type="GO" id="GO:0008380">
    <property type="term" value="P:RNA splicing"/>
    <property type="evidence" value="ECO:0007669"/>
    <property type="project" value="UniProtKB-KW"/>
</dbReference>
<evidence type="ECO:0000256" key="4">
    <source>
        <dbReference type="ARBA" id="ARBA00023187"/>
    </source>
</evidence>
<feature type="compositionally biased region" description="Basic and acidic residues" evidence="6">
    <location>
        <begin position="291"/>
        <end position="311"/>
    </location>
</feature>
<feature type="compositionally biased region" description="Polar residues" evidence="6">
    <location>
        <begin position="258"/>
        <end position="282"/>
    </location>
</feature>
<evidence type="ECO:0000256" key="3">
    <source>
        <dbReference type="ARBA" id="ARBA00022664"/>
    </source>
</evidence>
<feature type="region of interest" description="Disordered" evidence="6">
    <location>
        <begin position="517"/>
        <end position="577"/>
    </location>
</feature>
<feature type="region of interest" description="Disordered" evidence="6">
    <location>
        <begin position="764"/>
        <end position="810"/>
    </location>
</feature>
<dbReference type="GO" id="GO:0005634">
    <property type="term" value="C:nucleus"/>
    <property type="evidence" value="ECO:0007669"/>
    <property type="project" value="UniProtKB-SubCell"/>
</dbReference>
<dbReference type="InterPro" id="IPR031801">
    <property type="entry name" value="VIR_N"/>
</dbReference>
<feature type="compositionally biased region" description="Basic and acidic residues" evidence="6">
    <location>
        <begin position="432"/>
        <end position="442"/>
    </location>
</feature>
<feature type="compositionally biased region" description="Polar residues" evidence="6">
    <location>
        <begin position="2476"/>
        <end position="2485"/>
    </location>
</feature>
<feature type="compositionally biased region" description="Basic and acidic residues" evidence="6">
    <location>
        <begin position="722"/>
        <end position="738"/>
    </location>
</feature>
<dbReference type="GO" id="GO:0003723">
    <property type="term" value="F:RNA binding"/>
    <property type="evidence" value="ECO:0007669"/>
    <property type="project" value="TreeGrafter"/>
</dbReference>
<feature type="compositionally biased region" description="Low complexity" evidence="6">
    <location>
        <begin position="801"/>
        <end position="810"/>
    </location>
</feature>
<accession>A0A834VGJ2</accession>
<sequence>MNIETIHSGSLSDSPSDELEILFLDTFTSTPSNFDNDFTSIEAQNRNLEPNIGLVQFSCPVLIHEIRIVPLATIVTAECLRSFRLGATNPSSFEINFFVNDLKAKDSSTFLDIGSFSYKDHENYIFKPSMTVATDGLLLTGRFESVTLAVLGRITNLNSLLKKETNSSKISQESQNLSKIYQQKTSDFHDNGNTRRNVEEIKEPDDDDPENDFVDNHQNIFINAPNQIESNVCNYRDYGQSVITNQLSSSKRLIQEVHSLSPSPDRTSTSIARTHSPSPRNLSFSSTSKSNSEERRSLSNREKYYDPEDINRYSSTSRSNSPDGCYLKRKENSISTSLKSRIAYPSNSSRNSDSSPYQRTRIERDRDDLNSTSHHRTTDEKSHKYNYSHRSSNRSSSRSRERSPRLPSPQSRLISPCRYQNSAYQDDYSLSHTKESEKDYHNRSNHHRYRNHHSGHQRQGSSNSSSRDHRHHHRNSLMVCSSTPDRDDNRSVSSLKARRSGGRDYYYDYNDDSCDYSSRSSNKYRRYDRKNEKDDDEDDNEHRLSRSRSHCRSRSISSDYQIDRSSPSESISRYHRSHKIPSKIDCSARNICNSSSATSSVLESYKWDNLYSPCNISSTSAEKEPSSLLSESKNYKNDRLTDSNQHEIKRDASPFSRNSFKEIESIASPLSQNDIDENDLSLMKTDSNLTLNPSQTSTLKETIAIESPHSSISNDSLDQFESDTKTHTEQEFVDVNDEKSITNDNLSVEGDTNRLKSIITDDVNNFNQTNDDKTAQKSSVDDLEARPSNADKEDLPKLFEPLSPSSDNDSLLQMENVDNINADEDIVDNYERISTTSESNDENDCVDENNFDSNRIECGDERAELELISSDEEYDNDLNAALSSDRVEYAKNYLDNNLIDQNSDGLCDEDEIDSSFDPNDYIFDPNDASIELKPLKFLLHTNRSTIDYVDLKLFKSIISFVNENFLPFYTVKVEDGDLTETISQSSRKDRIKNEWVINVERLAEDIMRLSCPIYCSFNSKFKDDDQNNYDYDTNDCDHQELGHNFDDTVESSCSQNEIDDLVRILISIAKDGLDFDLALSHEHIPFKTRHLKAGIKLLISLFNSFDIRSEANQNQFYKKLLEEDLPFCLLRLFNEPFLTLSLKLMILNGLIVICDHPDGVEYLVRKSFDWGKSSKSSDHQELCLLFANQSNLDTSKFPTNATCYQFLLNLVLDRQLTRLSSVFEELFEKIHLFELFETFSQLDLSSITDDKCNQKHFEQNLSAILEKIIDSFHRFSNRTHRPLRFMPNISQFEMRTAVHASVPLVLISSVKNLPEKVPNYTQYEYIHSRFNCRHTECSSSKIGYKSQNAFYSFFRHFNLFDTLIVALETIFSEYSSKLSQSSGKIEILSQTLRLFNLFTNHQQGLKFLLEDEINIQFTKKIHSILTGFTGLNLCADYDALKIHFITKLYTFSLIDQILDMVYSYQSLNLPKTFDKSSSAQCLSVMMDPSKNSAIIKCLLRLFMMIHFRNATFRNIVVSVLTLEHNFDAIHSFLLPITINLVTNPNKDLINEKILNLDKISFIYAAKIAIACVQYLPERNLLHFYDIYGKILLKNIENVRKFMMSSSMKLHRSDVFQNHISKYANLINWISPLNNIDLLSMPDELSIRKFVSILKKHHDLFLEKFNQIENFTDRVFFFEPELITAIKILVVLCDPEVDSDKNQDPDLQLRYKYSLISCYCFDSLTYLLVLLDALTETCRRPSQLLFMNQCNDSFLNILSKHYSDFVGLNDSNRSAANVNNGNVGGNDSNLKPHLLQQFNASILNQGSLIFEFLRPSVKFLKLILEFILKSYGSNFSDSNPISTLLKLFHIMDKMTSINKEFQDFNQRNPLISNLPSLAESMKKEIIEIIQNVYTVVFVEHSESEELMRKSVWTKMLKQVFEFTLFSPEHYASGLSVLTEILPKPLPWSIRNRIMTEKETIFITNYRKLWSAHFQCSVANNSIENVIDRLLLCDCFRVQTLLRIFCHKICDLYSSTVLTVSKSILEFFVHSLCNLIENRSYDQQETMSKSTLGLVESDLLSSSLSTSFKNGTDPKIYCQNFLKIIDFIMDLFETSIPFRIGILNAFDCFINSDASTKNSKINLILGKIFEHLAELKFSESINLTTDDFIMKIFAESENRNEIKNESERSENSENYLLNTLLQFFDSNENVTALKTFKFSDKLMSKFVLICSPLLDQYFDSRKIFKLTDNECGIDENDRNIVEIDMEQKDRNFNQETTFGEDSMENLSLSHTTIEDNENKCFVAISNNFSTDKIWKSLAKRKIGFNTLSDPNNSKINLLDYSKKNLDINLEELSKIMSNFHLPIVEPPEHQNQSQEVSKLTELSSQPKRSSIRGRGRLYGHRGDPFRSRPPNTSRPPSMHVDDFVAMEQRSDSLAGLAVKNRSNHSVFVAGGNSTLNSNNSLLISNQSPMISYINKHNDYIRKKTVHANHFGGQPHLPSASSSSPYHHTNFSSKFASLNKSSINNTNVANNSNPKAN</sequence>
<protein>
    <submittedName>
        <fullName evidence="8">Protein virilizer</fullName>
    </submittedName>
</protein>
<reference evidence="9" key="3">
    <citation type="submission" date="2022-06" db="UniProtKB">
        <authorList>
            <consortium name="EnsemblMetazoa"/>
        </authorList>
    </citation>
    <scope>IDENTIFICATION</scope>
</reference>
<feature type="region of interest" description="Disordered" evidence="6">
    <location>
        <begin position="2466"/>
        <end position="2485"/>
    </location>
</feature>
<reference evidence="10" key="1">
    <citation type="journal article" date="2020" name="PLoS Negl. Trop. Dis.">
        <title>High-quality nuclear genome for Sarcoptes scabiei-A critical resource for a neglected parasite.</title>
        <authorList>
            <person name="Korhonen P.K."/>
            <person name="Gasser R.B."/>
            <person name="Ma G."/>
            <person name="Wang T."/>
            <person name="Stroehlein A.J."/>
            <person name="Young N.D."/>
            <person name="Ang C.S."/>
            <person name="Fernando D.D."/>
            <person name="Lu H.C."/>
            <person name="Taylor S."/>
            <person name="Reynolds S.L."/>
            <person name="Mofiz E."/>
            <person name="Najaraj S.H."/>
            <person name="Gowda H."/>
            <person name="Madugundu A."/>
            <person name="Renuse S."/>
            <person name="Holt D."/>
            <person name="Pandey A."/>
            <person name="Papenfuss A.T."/>
            <person name="Fischer K."/>
        </authorList>
    </citation>
    <scope>NUCLEOTIDE SEQUENCE [LARGE SCALE GENOMIC DNA]</scope>
</reference>
<dbReference type="EnsemblMetazoa" id="SSS_2475s_mrna">
    <property type="protein sequence ID" value="KAF7492673.1"/>
    <property type="gene ID" value="SSS_2475"/>
</dbReference>
<dbReference type="OrthoDB" id="6427812at2759"/>
<dbReference type="PANTHER" id="PTHR23185">
    <property type="entry name" value="PROTEIN VIRILIZER HOMOLOG"/>
    <property type="match status" value="1"/>
</dbReference>
<comment type="subcellular location">
    <subcellularLocation>
        <location evidence="1">Nucleus</location>
    </subcellularLocation>
</comment>
<feature type="compositionally biased region" description="Polar residues" evidence="6">
    <location>
        <begin position="312"/>
        <end position="322"/>
    </location>
</feature>
<feature type="compositionally biased region" description="Polar residues" evidence="6">
    <location>
        <begin position="559"/>
        <end position="571"/>
    </location>
</feature>
<evidence type="ECO:0000313" key="8">
    <source>
        <dbReference type="EMBL" id="KAF7492673.1"/>
    </source>
</evidence>
<evidence type="ECO:0000259" key="7">
    <source>
        <dbReference type="Pfam" id="PF15912"/>
    </source>
</evidence>
<feature type="compositionally biased region" description="Basic and acidic residues" evidence="6">
    <location>
        <begin position="360"/>
        <end position="369"/>
    </location>
</feature>
<keyword evidence="5" id="KW-0539">Nucleus</keyword>
<feature type="compositionally biased region" description="Low complexity" evidence="6">
    <location>
        <begin position="2386"/>
        <end position="2395"/>
    </location>
</feature>
<organism evidence="8">
    <name type="scientific">Sarcoptes scabiei</name>
    <name type="common">Itch mite</name>
    <name type="synonym">Acarus scabiei</name>
    <dbReference type="NCBI Taxonomy" id="52283"/>
    <lineage>
        <taxon>Eukaryota</taxon>
        <taxon>Metazoa</taxon>
        <taxon>Ecdysozoa</taxon>
        <taxon>Arthropoda</taxon>
        <taxon>Chelicerata</taxon>
        <taxon>Arachnida</taxon>
        <taxon>Acari</taxon>
        <taxon>Acariformes</taxon>
        <taxon>Sarcoptiformes</taxon>
        <taxon>Astigmata</taxon>
        <taxon>Psoroptidia</taxon>
        <taxon>Sarcoptoidea</taxon>
        <taxon>Sarcoptidae</taxon>
        <taxon>Sarcoptinae</taxon>
        <taxon>Sarcoptes</taxon>
    </lineage>
</organism>
<evidence type="ECO:0000256" key="6">
    <source>
        <dbReference type="SAM" id="MobiDB-lite"/>
    </source>
</evidence>
<dbReference type="EMBL" id="WVUK01000056">
    <property type="protein sequence ID" value="KAF7492673.1"/>
    <property type="molecule type" value="Genomic_DNA"/>
</dbReference>
<evidence type="ECO:0000313" key="10">
    <source>
        <dbReference type="Proteomes" id="UP000070412"/>
    </source>
</evidence>
<dbReference type="GO" id="GO:0006397">
    <property type="term" value="P:mRNA processing"/>
    <property type="evidence" value="ECO:0007669"/>
    <property type="project" value="UniProtKB-KW"/>
</dbReference>
<dbReference type="InterPro" id="IPR026736">
    <property type="entry name" value="Virilizer"/>
</dbReference>
<dbReference type="Pfam" id="PF15912">
    <property type="entry name" value="VIR_N"/>
    <property type="match status" value="1"/>
</dbReference>
<feature type="domain" description="Virilizer N-terminal" evidence="7">
    <location>
        <begin position="44"/>
        <end position="303"/>
    </location>
</feature>
<dbReference type="PANTHER" id="PTHR23185:SF0">
    <property type="entry name" value="PROTEIN VIRILIZER HOMOLOG"/>
    <property type="match status" value="1"/>
</dbReference>
<reference evidence="8" key="2">
    <citation type="submission" date="2020-01" db="EMBL/GenBank/DDBJ databases">
        <authorList>
            <person name="Korhonen P.K.K."/>
            <person name="Guangxu M.G."/>
            <person name="Wang T.W."/>
            <person name="Stroehlein A.J.S."/>
            <person name="Young N.D."/>
            <person name="Ang C.-S.A."/>
            <person name="Fernando D.W.F."/>
            <person name="Lu H.L."/>
            <person name="Taylor S.T."/>
            <person name="Ehtesham M.E.M."/>
            <person name="Najaraj S.H.N."/>
            <person name="Harsha G.H.G."/>
            <person name="Madugundu A.M."/>
            <person name="Renuse S.R."/>
            <person name="Holt D.H."/>
            <person name="Pandey A.P."/>
            <person name="Papenfuss A.P."/>
            <person name="Gasser R.B.G."/>
            <person name="Fischer K.F."/>
        </authorList>
    </citation>
    <scope>NUCLEOTIDE SEQUENCE</scope>
    <source>
        <strain evidence="8">SSS_KF_BRIS2020</strain>
    </source>
</reference>
<dbReference type="Proteomes" id="UP000070412">
    <property type="component" value="Unassembled WGS sequence"/>
</dbReference>
<feature type="region of interest" description="Disordered" evidence="6">
    <location>
        <begin position="707"/>
        <end position="738"/>
    </location>
</feature>
<gene>
    <name evidence="8" type="ORF">SSS_2475</name>
</gene>
<comment type="similarity">
    <text evidence="2">Belongs to the vir family.</text>
</comment>
<evidence type="ECO:0000256" key="5">
    <source>
        <dbReference type="ARBA" id="ARBA00023242"/>
    </source>
</evidence>
<feature type="compositionally biased region" description="Low complexity" evidence="6">
    <location>
        <begin position="346"/>
        <end position="355"/>
    </location>
</feature>
<keyword evidence="10" id="KW-1185">Reference proteome</keyword>
<evidence type="ECO:0000256" key="2">
    <source>
        <dbReference type="ARBA" id="ARBA00008371"/>
    </source>
</evidence>
<proteinExistence type="inferred from homology"/>
<feature type="compositionally biased region" description="Basic residues" evidence="6">
    <location>
        <begin position="443"/>
        <end position="456"/>
    </location>
</feature>
<name>A0A834VGJ2_SARSC</name>
<feature type="compositionally biased region" description="Basic and acidic residues" evidence="6">
    <location>
        <begin position="770"/>
        <end position="797"/>
    </location>
</feature>